<evidence type="ECO:0000313" key="18">
    <source>
        <dbReference type="Proteomes" id="UP000001744"/>
    </source>
</evidence>
<keyword evidence="5" id="KW-0378">Hydrolase</keyword>
<evidence type="ECO:0000313" key="17">
    <source>
        <dbReference type="JaponicusDB" id="SJAG_03689"/>
    </source>
</evidence>
<dbReference type="VEuPathDB" id="FungiDB:SJAG_03689"/>
<dbReference type="GO" id="GO:0008270">
    <property type="term" value="F:zinc ion binding"/>
    <property type="evidence" value="ECO:0007669"/>
    <property type="project" value="EnsemblFungi"/>
</dbReference>
<keyword evidence="6" id="KW-0347">Helicase</keyword>
<dbReference type="InterPro" id="IPR014001">
    <property type="entry name" value="Helicase_ATP-bd"/>
</dbReference>
<comment type="cofactor">
    <cofactor evidence="1">
        <name>Mn(2+)</name>
        <dbReference type="ChEBI" id="CHEBI:29035"/>
    </cofactor>
</comment>
<evidence type="ECO:0000256" key="9">
    <source>
        <dbReference type="ARBA" id="ARBA00023158"/>
    </source>
</evidence>
<keyword evidence="3" id="KW-0677">Repeat</keyword>
<keyword evidence="9" id="KW-0943">RNA-mediated gene silencing</keyword>
<keyword evidence="18" id="KW-1185">Reference proteome</keyword>
<feature type="domain" description="RNase III" evidence="12">
    <location>
        <begin position="1104"/>
        <end position="1261"/>
    </location>
</feature>
<reference evidence="16 18" key="1">
    <citation type="journal article" date="2011" name="Science">
        <title>Comparative functional genomics of the fission yeasts.</title>
        <authorList>
            <person name="Rhind N."/>
            <person name="Chen Z."/>
            <person name="Yassour M."/>
            <person name="Thompson D.A."/>
            <person name="Haas B.J."/>
            <person name="Habib N."/>
            <person name="Wapinski I."/>
            <person name="Roy S."/>
            <person name="Lin M.F."/>
            <person name="Heiman D.I."/>
            <person name="Young S.K."/>
            <person name="Furuya K."/>
            <person name="Guo Y."/>
            <person name="Pidoux A."/>
            <person name="Chen H.M."/>
            <person name="Robbertse B."/>
            <person name="Goldberg J.M."/>
            <person name="Aoki K."/>
            <person name="Bayne E.H."/>
            <person name="Berlin A.M."/>
            <person name="Desjardins C.A."/>
            <person name="Dobbs E."/>
            <person name="Dukaj L."/>
            <person name="Fan L."/>
            <person name="FitzGerald M.G."/>
            <person name="French C."/>
            <person name="Gujja S."/>
            <person name="Hansen K."/>
            <person name="Keifenheim D."/>
            <person name="Levin J.Z."/>
            <person name="Mosher R.A."/>
            <person name="Mueller C.A."/>
            <person name="Pfiffner J."/>
            <person name="Priest M."/>
            <person name="Russ C."/>
            <person name="Smialowska A."/>
            <person name="Swoboda P."/>
            <person name="Sykes S.M."/>
            <person name="Vaughn M."/>
            <person name="Vengrova S."/>
            <person name="Yoder R."/>
            <person name="Zeng Q."/>
            <person name="Allshire R."/>
            <person name="Baulcombe D."/>
            <person name="Birren B.W."/>
            <person name="Brown W."/>
            <person name="Ekwall K."/>
            <person name="Kellis M."/>
            <person name="Leatherwood J."/>
            <person name="Levin H."/>
            <person name="Margalit H."/>
            <person name="Martienssen R."/>
            <person name="Nieduszynski C.A."/>
            <person name="Spatafora J.W."/>
            <person name="Friedman N."/>
            <person name="Dalgaard J.Z."/>
            <person name="Baumann P."/>
            <person name="Niki H."/>
            <person name="Regev A."/>
            <person name="Nusbaum C."/>
        </authorList>
    </citation>
    <scope>NUCLEOTIDE SEQUENCE [LARGE SCALE GENOMIC DNA]</scope>
    <source>
        <strain evidence="18">yFS275 / FY16936</strain>
    </source>
</reference>
<dbReference type="GO" id="GO:0034399">
    <property type="term" value="C:nuclear periphery"/>
    <property type="evidence" value="ECO:0007669"/>
    <property type="project" value="EnsemblFungi"/>
</dbReference>
<evidence type="ECO:0000313" key="16">
    <source>
        <dbReference type="EMBL" id="EEB08532.1"/>
    </source>
</evidence>
<proteinExistence type="inferred from homology"/>
<dbReference type="CDD" id="cd00593">
    <property type="entry name" value="RIBOc"/>
    <property type="match status" value="2"/>
</dbReference>
<feature type="domain" description="RNase III" evidence="12">
    <location>
        <begin position="915"/>
        <end position="1059"/>
    </location>
</feature>
<dbReference type="GO" id="GO:0004525">
    <property type="term" value="F:ribonuclease III activity"/>
    <property type="evidence" value="ECO:0007669"/>
    <property type="project" value="EnsemblFungi"/>
</dbReference>
<dbReference type="Gene3D" id="3.30.160.380">
    <property type="entry name" value="Dicer dimerisation domain"/>
    <property type="match status" value="1"/>
</dbReference>
<dbReference type="HOGENOM" id="CLU_000907_4_3_1"/>
<dbReference type="InterPro" id="IPR036389">
    <property type="entry name" value="RNase_III_sf"/>
</dbReference>
<evidence type="ECO:0000256" key="5">
    <source>
        <dbReference type="ARBA" id="ARBA00022801"/>
    </source>
</evidence>
<evidence type="ECO:0000256" key="6">
    <source>
        <dbReference type="ARBA" id="ARBA00022806"/>
    </source>
</evidence>
<dbReference type="Pfam" id="PF04851">
    <property type="entry name" value="ResIII"/>
    <property type="match status" value="1"/>
</dbReference>
<evidence type="ECO:0000256" key="10">
    <source>
        <dbReference type="ARBA" id="ARBA00023211"/>
    </source>
</evidence>
<dbReference type="GO" id="GO:0005737">
    <property type="term" value="C:cytoplasm"/>
    <property type="evidence" value="ECO:0000318"/>
    <property type="project" value="GO_Central"/>
</dbReference>
<dbReference type="GO" id="GO:0005524">
    <property type="term" value="F:ATP binding"/>
    <property type="evidence" value="ECO:0007669"/>
    <property type="project" value="UniProtKB-KW"/>
</dbReference>
<dbReference type="PROSITE" id="PS51192">
    <property type="entry name" value="HELICASE_ATP_BIND_1"/>
    <property type="match status" value="1"/>
</dbReference>
<feature type="domain" description="Dicer dsRNA-binding fold" evidence="15">
    <location>
        <begin position="541"/>
        <end position="631"/>
    </location>
</feature>
<keyword evidence="2" id="KW-0479">Metal-binding</keyword>
<evidence type="ECO:0000259" key="14">
    <source>
        <dbReference type="PROSITE" id="PS51194"/>
    </source>
</evidence>
<dbReference type="GO" id="GO:0004386">
    <property type="term" value="F:helicase activity"/>
    <property type="evidence" value="ECO:0007669"/>
    <property type="project" value="UniProtKB-KW"/>
</dbReference>
<dbReference type="Proteomes" id="UP000001744">
    <property type="component" value="Unassembled WGS sequence"/>
</dbReference>
<dbReference type="STRING" id="402676.B6K4X5"/>
<dbReference type="Pfam" id="PF00271">
    <property type="entry name" value="Helicase_C"/>
    <property type="match status" value="1"/>
</dbReference>
<protein>
    <submittedName>
        <fullName evidence="16">Uncharacterized protein</fullName>
    </submittedName>
</protein>
<feature type="domain" description="Helicase C-terminal" evidence="14">
    <location>
        <begin position="346"/>
        <end position="516"/>
    </location>
</feature>
<dbReference type="InterPro" id="IPR006935">
    <property type="entry name" value="Helicase/UvrB_N"/>
</dbReference>
<dbReference type="CDD" id="cd18034">
    <property type="entry name" value="DEXHc_dicer"/>
    <property type="match status" value="1"/>
</dbReference>
<dbReference type="GO" id="GO:0005829">
    <property type="term" value="C:cytosol"/>
    <property type="evidence" value="ECO:0007669"/>
    <property type="project" value="EnsemblFungi"/>
</dbReference>
<dbReference type="EMBL" id="KE651167">
    <property type="protein sequence ID" value="EEB08532.1"/>
    <property type="molecule type" value="Genomic_DNA"/>
</dbReference>
<dbReference type="SUPFAM" id="SSF54768">
    <property type="entry name" value="dsRNA-binding domain-like"/>
    <property type="match status" value="1"/>
</dbReference>
<dbReference type="InterPro" id="IPR000999">
    <property type="entry name" value="RNase_III_dom"/>
</dbReference>
<dbReference type="GO" id="GO:0006396">
    <property type="term" value="P:RNA processing"/>
    <property type="evidence" value="ECO:0007669"/>
    <property type="project" value="InterPro"/>
</dbReference>
<dbReference type="GO" id="GO:0003690">
    <property type="term" value="F:double-stranded DNA binding"/>
    <property type="evidence" value="ECO:0007669"/>
    <property type="project" value="EnsemblFungi"/>
</dbReference>
<evidence type="ECO:0000256" key="2">
    <source>
        <dbReference type="ARBA" id="ARBA00022723"/>
    </source>
</evidence>
<gene>
    <name evidence="17" type="primary">dcr1</name>
    <name evidence="16" type="ORF">SJAG_03689</name>
</gene>
<dbReference type="GO" id="GO:0016441">
    <property type="term" value="P:post-transcriptional gene silencing"/>
    <property type="evidence" value="ECO:0000269"/>
    <property type="project" value="JaponicusDB"/>
</dbReference>
<dbReference type="GO" id="GO:0005721">
    <property type="term" value="C:pericentric heterochromatin"/>
    <property type="evidence" value="ECO:0007669"/>
    <property type="project" value="EnsemblFungi"/>
</dbReference>
<dbReference type="GO" id="GO:0031507">
    <property type="term" value="P:heterochromatin formation"/>
    <property type="evidence" value="ECO:0000269"/>
    <property type="project" value="JaponicusDB"/>
</dbReference>
<name>B6K4X5_SCHJY</name>
<keyword evidence="8" id="KW-0460">Magnesium</keyword>
<dbReference type="Pfam" id="PF03368">
    <property type="entry name" value="Dicer_dimer"/>
    <property type="match status" value="1"/>
</dbReference>
<evidence type="ECO:0000256" key="4">
    <source>
        <dbReference type="ARBA" id="ARBA00022741"/>
    </source>
</evidence>
<dbReference type="SMART" id="SM00490">
    <property type="entry name" value="HELICc"/>
    <property type="match status" value="1"/>
</dbReference>
<keyword evidence="4" id="KW-0547">Nucleotide-binding</keyword>
<dbReference type="GO" id="GO:0033562">
    <property type="term" value="P:co-transcriptional gene silencing by RNA interference machinery"/>
    <property type="evidence" value="ECO:0007669"/>
    <property type="project" value="EnsemblFungi"/>
</dbReference>
<dbReference type="GO" id="GO:0003725">
    <property type="term" value="F:double-stranded RNA binding"/>
    <property type="evidence" value="ECO:0007669"/>
    <property type="project" value="EnsemblFungi"/>
</dbReference>
<evidence type="ECO:0000259" key="15">
    <source>
        <dbReference type="PROSITE" id="PS51327"/>
    </source>
</evidence>
<dbReference type="PROSITE" id="PS00517">
    <property type="entry name" value="RNASE_3_1"/>
    <property type="match status" value="1"/>
</dbReference>
<dbReference type="PROSITE" id="PS51327">
    <property type="entry name" value="DICER_DSRBF"/>
    <property type="match status" value="1"/>
</dbReference>
<evidence type="ECO:0000256" key="7">
    <source>
        <dbReference type="ARBA" id="ARBA00022840"/>
    </source>
</evidence>
<dbReference type="RefSeq" id="XP_002174825.1">
    <property type="nucleotide sequence ID" value="XM_002174789.2"/>
</dbReference>
<evidence type="ECO:0000259" key="13">
    <source>
        <dbReference type="PROSITE" id="PS51192"/>
    </source>
</evidence>
<dbReference type="PROSITE" id="PS51194">
    <property type="entry name" value="HELICASE_CTER"/>
    <property type="match status" value="1"/>
</dbReference>
<dbReference type="JaponicusDB" id="SJAG_03689">
    <property type="gene designation" value="dcr1"/>
</dbReference>
<keyword evidence="10" id="KW-0464">Manganese</keyword>
<evidence type="ECO:0000256" key="8">
    <source>
        <dbReference type="ARBA" id="ARBA00022842"/>
    </source>
</evidence>
<organism evidence="16 18">
    <name type="scientific">Schizosaccharomyces japonicus (strain yFS275 / FY16936)</name>
    <name type="common">Fission yeast</name>
    <dbReference type="NCBI Taxonomy" id="402676"/>
    <lineage>
        <taxon>Eukaryota</taxon>
        <taxon>Fungi</taxon>
        <taxon>Dikarya</taxon>
        <taxon>Ascomycota</taxon>
        <taxon>Taphrinomycotina</taxon>
        <taxon>Schizosaccharomycetes</taxon>
        <taxon>Schizosaccharomycetales</taxon>
        <taxon>Schizosaccharomycetaceae</taxon>
        <taxon>Schizosaccharomyces</taxon>
    </lineage>
</organism>
<sequence length="1384" mass="159203">MSGNCLTKEQLLSLTKKQALRNYQEVAYNIAIKQNTLLVMNTGAGKTLLAIKLIEYVLEQENSTCEKTSKRISIFLVPKVPLVEQQADYVQTQLNRPVGRFCGEISNLYHDNVFAEKFMKNDVVVVTGGLLFECLSKGFIKLSDVNLLIFDECHHASKDDVYVRIMKYFYHEPLREHPETIMPRVFGMTASPLMGNKWALEKEFNKLEDIYDSKLCIITDEDLGKELRSPKTFILQYSIEDFSTQSKVSDRFWKLTENFDRLKQIITRVVTETVELGLWFGDYSWQFFLRHALKKYDARRLRGAEVPKEEVLAFEALQEEVRKANLLTTSKQLRKPKLNGIDVTNKVIILYKFLRNLFATNSTARVIIFVERKVTAFLLKLFFDKIDFEGIRVESLVGNGSNQAGDEQMSYKLQKEVIRRFKHGSANVLVATAIAEEGLDIPSCDVVFRFSLCKTAIQLIQSKGRARANTSIFVNLLSEDEKELFSELCTKEIILKETLYAYCCTRSPKVEFDNNITDFFNDDNELYKIEETGALLTPFIAVSLLYGLCQRIPSDPYTLYLPEFKIQNEGEHFTCELRLPAILKIPPYITPPCRNKKKAKRYAAVKACLQLIESELIDKRLRIKTFYDELLEAEKEEQEHSMKNLPQQKWERCTPSVWQVKKHVKTVYATVIFVDSLEGESSFKCYPLLYIIPDCPFSVAGPLRLNSAKNRIDVLCHTIPTCFALDLELREELDKFTLFMLQLGLSKTLISTSSPSYWFAPLHGSYTSFESLFTIPSNAREDLRTIINVELLRKCLSENTPLHPKLLDTLSPSSLLCSAKGYYTDHHQFHSLQTSDKLGAKDEETKTFVNVIRCPLRTNFLLFQSRAVATQGAKRRKRETRVQRIEVTKLLIMPFPYEIRNSALLLPSLLYMFEQVHLVDALRVRLQAKISTKSLLEASTSPGSVLPFDYDRYEFYGDTFLKLAASNSVFLSYLWVPECKLHIERKRIIRNSTLFTISKKHDLPGFLLSEPFVIKTFIPFGYQPTQKSKNKMERSQLLANKTVADIVESSLGACLYDSGVDEALALGTRLGLNFYKTTKWDEWNSVFNVENLVPSAENDCFKHASGLESLVGYTFKHPGLLKIAFTHASYVKTTQTAVNYQQLEFLGDAVLDFIVVRYLFKKYQNKTAAELTDTKSFYVCNKSLAYVSFKLGLYDFMLQDNEDIRNAYKEYKSVIDKLQQDTKIDSNHPTPSEKFWLLIEPPKFLSDIFESFVCAVYLDSGFQFSALEPFLKFLVEELGDYEGVFNEPPVFSQINQHLQKQGCKQYKFQCVIIDEEEKSDLLYTKAVTHHYEYSLIIHDEIVCSAKALNKKNSQKLLSLALKELYQKASVRLFRKCECQLSNSD</sequence>
<dbReference type="InterPro" id="IPR038248">
    <property type="entry name" value="Dicer_dimer_sf"/>
</dbReference>
<dbReference type="SUPFAM" id="SSF52540">
    <property type="entry name" value="P-loop containing nucleoside triphosphate hydrolases"/>
    <property type="match status" value="1"/>
</dbReference>
<dbReference type="GO" id="GO:1990188">
    <property type="term" value="F:euchromatin binding"/>
    <property type="evidence" value="ECO:0007669"/>
    <property type="project" value="EnsemblFungi"/>
</dbReference>
<dbReference type="InterPro" id="IPR001650">
    <property type="entry name" value="Helicase_C-like"/>
</dbReference>
<dbReference type="Gene3D" id="3.30.160.400">
    <property type="match status" value="1"/>
</dbReference>
<dbReference type="GeneID" id="7052206"/>
<dbReference type="GO" id="GO:0006369">
    <property type="term" value="P:termination of RNA polymerase II transcription"/>
    <property type="evidence" value="ECO:0007669"/>
    <property type="project" value="EnsemblFungi"/>
</dbReference>
<keyword evidence="11" id="KW-0694">RNA-binding</keyword>
<dbReference type="InterPro" id="IPR055044">
    <property type="entry name" value="Dcr1_dsRNA-bd_dom"/>
</dbReference>
<dbReference type="SMART" id="SM00487">
    <property type="entry name" value="DEXDc"/>
    <property type="match status" value="1"/>
</dbReference>
<evidence type="ECO:0000256" key="1">
    <source>
        <dbReference type="ARBA" id="ARBA00001936"/>
    </source>
</evidence>
<evidence type="ECO:0000256" key="3">
    <source>
        <dbReference type="ARBA" id="ARBA00022737"/>
    </source>
</evidence>
<dbReference type="SMART" id="SM00535">
    <property type="entry name" value="RIBOc"/>
    <property type="match status" value="2"/>
</dbReference>
<dbReference type="Gene3D" id="1.10.1520.10">
    <property type="entry name" value="Ribonuclease III domain"/>
    <property type="match status" value="2"/>
</dbReference>
<dbReference type="GO" id="GO:0006386">
    <property type="term" value="P:termination of RNA polymerase III transcription"/>
    <property type="evidence" value="ECO:0007669"/>
    <property type="project" value="EnsemblFungi"/>
</dbReference>
<comment type="similarity">
    <text evidence="11">Belongs to the helicase family. Dicer subfamily.</text>
</comment>
<feature type="domain" description="Helicase ATP-binding" evidence="13">
    <location>
        <begin position="27"/>
        <end position="210"/>
    </location>
</feature>
<dbReference type="Pfam" id="PF00636">
    <property type="entry name" value="Ribonuclease_3"/>
    <property type="match status" value="2"/>
</dbReference>
<dbReference type="OrthoDB" id="416741at2759"/>
<dbReference type="Pfam" id="PF22389">
    <property type="entry name" value="Dcr1-like_dsRNA-bd_dom"/>
    <property type="match status" value="1"/>
</dbReference>
<dbReference type="eggNOG" id="KOG0701">
    <property type="taxonomic scope" value="Eukaryota"/>
</dbReference>
<evidence type="ECO:0000259" key="12">
    <source>
        <dbReference type="PROSITE" id="PS50142"/>
    </source>
</evidence>
<dbReference type="GO" id="GO:0006363">
    <property type="term" value="P:termination of RNA polymerase I transcription"/>
    <property type="evidence" value="ECO:0007669"/>
    <property type="project" value="EnsemblFungi"/>
</dbReference>
<dbReference type="Gene3D" id="3.40.50.300">
    <property type="entry name" value="P-loop containing nucleotide triphosphate hydrolases"/>
    <property type="match status" value="2"/>
</dbReference>
<dbReference type="InterPro" id="IPR005034">
    <property type="entry name" value="Dicer_dimerisation"/>
</dbReference>
<dbReference type="PANTHER" id="PTHR14950">
    <property type="entry name" value="DICER-RELATED"/>
    <property type="match status" value="1"/>
</dbReference>
<dbReference type="OMA" id="TRKNHAY"/>
<evidence type="ECO:0000256" key="11">
    <source>
        <dbReference type="PROSITE-ProRule" id="PRU00657"/>
    </source>
</evidence>
<accession>B6K4X5</accession>
<dbReference type="SUPFAM" id="SSF69065">
    <property type="entry name" value="RNase III domain-like"/>
    <property type="match status" value="2"/>
</dbReference>
<dbReference type="GO" id="GO:0000791">
    <property type="term" value="C:euchromatin"/>
    <property type="evidence" value="ECO:0007669"/>
    <property type="project" value="EnsemblFungi"/>
</dbReference>
<dbReference type="PANTHER" id="PTHR14950:SF37">
    <property type="entry name" value="ENDORIBONUCLEASE DICER"/>
    <property type="match status" value="1"/>
</dbReference>
<dbReference type="GO" id="GO:0070317">
    <property type="term" value="P:negative regulation of G0 to G1 transition"/>
    <property type="evidence" value="ECO:0007669"/>
    <property type="project" value="EnsemblFungi"/>
</dbReference>
<dbReference type="InterPro" id="IPR027417">
    <property type="entry name" value="P-loop_NTPase"/>
</dbReference>
<dbReference type="PROSITE" id="PS50142">
    <property type="entry name" value="RNASE_3_2"/>
    <property type="match status" value="2"/>
</dbReference>
<dbReference type="GO" id="GO:0140727">
    <property type="term" value="P:siRNA-mediated pericentric heterochromatin formation"/>
    <property type="evidence" value="ECO:0007669"/>
    <property type="project" value="EnsemblFungi"/>
</dbReference>
<keyword evidence="7" id="KW-0067">ATP-binding</keyword>